<keyword evidence="1" id="KW-1133">Transmembrane helix</keyword>
<organism evidence="2 3">
    <name type="scientific">Nannocystis radixulma</name>
    <dbReference type="NCBI Taxonomy" id="2995305"/>
    <lineage>
        <taxon>Bacteria</taxon>
        <taxon>Pseudomonadati</taxon>
        <taxon>Myxococcota</taxon>
        <taxon>Polyangia</taxon>
        <taxon>Nannocystales</taxon>
        <taxon>Nannocystaceae</taxon>
        <taxon>Nannocystis</taxon>
    </lineage>
</organism>
<gene>
    <name evidence="2" type="ORF">POL58_27355</name>
</gene>
<dbReference type="EMBL" id="JAQNDN010000015">
    <property type="protein sequence ID" value="MDC0671497.1"/>
    <property type="molecule type" value="Genomic_DNA"/>
</dbReference>
<sequence>MTTTPTSAVPRARGSALASERVWDTHQLRFWLATAAFALVPAALLAPILKLAVSPDVPWSAAFAGPAMVFGVTGMIFLLVRLGYPGAEYFKRTLYDFALFEHGVELRDGQGNILGETANATLRVTSVNVRMGQRMVGGIRLDHRAGSFLLLPRPSVAPWSGMSAVPFVAPYCSVPHATYERVLALAT</sequence>
<evidence type="ECO:0000256" key="1">
    <source>
        <dbReference type="SAM" id="Phobius"/>
    </source>
</evidence>
<accession>A0ABT5BEM9</accession>
<name>A0ABT5BEM9_9BACT</name>
<feature type="transmembrane region" description="Helical" evidence="1">
    <location>
        <begin position="30"/>
        <end position="49"/>
    </location>
</feature>
<dbReference type="Proteomes" id="UP001217838">
    <property type="component" value="Unassembled WGS sequence"/>
</dbReference>
<evidence type="ECO:0000313" key="2">
    <source>
        <dbReference type="EMBL" id="MDC0671497.1"/>
    </source>
</evidence>
<keyword evidence="1" id="KW-0812">Transmembrane</keyword>
<protein>
    <recommendedName>
        <fullName evidence="4">PH domain-containing protein</fullName>
    </recommendedName>
</protein>
<dbReference type="RefSeq" id="WP_272001796.1">
    <property type="nucleotide sequence ID" value="NZ_JAQNDN010000015.1"/>
</dbReference>
<evidence type="ECO:0008006" key="4">
    <source>
        <dbReference type="Google" id="ProtNLM"/>
    </source>
</evidence>
<reference evidence="2 3" key="1">
    <citation type="submission" date="2022-11" db="EMBL/GenBank/DDBJ databases">
        <title>Minimal conservation of predation-associated metabolite biosynthetic gene clusters underscores biosynthetic potential of Myxococcota including descriptions for ten novel species: Archangium lansinium sp. nov., Myxococcus landrumus sp. nov., Nannocystis bai.</title>
        <authorList>
            <person name="Ahearne A."/>
            <person name="Stevens C."/>
            <person name="Dowd S."/>
        </authorList>
    </citation>
    <scope>NUCLEOTIDE SEQUENCE [LARGE SCALE GENOMIC DNA]</scope>
    <source>
        <strain evidence="2 3">NCELM</strain>
    </source>
</reference>
<keyword evidence="3" id="KW-1185">Reference proteome</keyword>
<proteinExistence type="predicted"/>
<comment type="caution">
    <text evidence="2">The sequence shown here is derived from an EMBL/GenBank/DDBJ whole genome shotgun (WGS) entry which is preliminary data.</text>
</comment>
<feature type="transmembrane region" description="Helical" evidence="1">
    <location>
        <begin position="61"/>
        <end position="84"/>
    </location>
</feature>
<evidence type="ECO:0000313" key="3">
    <source>
        <dbReference type="Proteomes" id="UP001217838"/>
    </source>
</evidence>
<keyword evidence="1" id="KW-0472">Membrane</keyword>